<proteinExistence type="predicted"/>
<comment type="caution">
    <text evidence="1">The sequence shown here is derived from an EMBL/GenBank/DDBJ whole genome shotgun (WGS) entry which is preliminary data.</text>
</comment>
<evidence type="ECO:0000313" key="2">
    <source>
        <dbReference type="Proteomes" id="UP000298460"/>
    </source>
</evidence>
<accession>A0A4Z0QZ62</accession>
<name>A0A4Z0QZ62_9FIRM</name>
<dbReference type="Proteomes" id="UP000298460">
    <property type="component" value="Unassembled WGS sequence"/>
</dbReference>
<keyword evidence="2" id="KW-1185">Reference proteome</keyword>
<dbReference type="PANTHER" id="PTHR37804:SF1">
    <property type="entry name" value="CDAA REGULATORY PROTEIN CDAR"/>
    <property type="match status" value="1"/>
</dbReference>
<gene>
    <name evidence="1" type="ORF">E4K67_25570</name>
</gene>
<reference evidence="1 2" key="1">
    <citation type="submission" date="2019-03" db="EMBL/GenBank/DDBJ databases">
        <title>Draft Genome Sequence of Desulfosporosinus fructosivorans Strain 63.6F, Isolated from Marine Sediment in the Baltic Sea.</title>
        <authorList>
            <person name="Hausmann B."/>
            <person name="Vandieken V."/>
            <person name="Pjevac P."/>
            <person name="Schreck K."/>
            <person name="Herbold C.W."/>
            <person name="Loy A."/>
        </authorList>
    </citation>
    <scope>NUCLEOTIDE SEQUENCE [LARGE SCALE GENOMIC DNA]</scope>
    <source>
        <strain evidence="1 2">63.6F</strain>
    </source>
</reference>
<dbReference type="PANTHER" id="PTHR37804">
    <property type="entry name" value="CDAA REGULATORY PROTEIN CDAR"/>
    <property type="match status" value="1"/>
</dbReference>
<protein>
    <recommendedName>
        <fullName evidence="3">YbbR-like domain-containing protein</fullName>
    </recommendedName>
</protein>
<dbReference type="AlphaFoldDB" id="A0A4Z0QZ62"/>
<dbReference type="CDD" id="cd20206">
    <property type="entry name" value="YbbR"/>
    <property type="match status" value="1"/>
</dbReference>
<dbReference type="RefSeq" id="WP_135551945.1">
    <property type="nucleotide sequence ID" value="NZ_SPQQ01000015.1"/>
</dbReference>
<dbReference type="Pfam" id="PF07949">
    <property type="entry name" value="YbbR"/>
    <property type="match status" value="2"/>
</dbReference>
<dbReference type="EMBL" id="SPQQ01000015">
    <property type="protein sequence ID" value="TGE35365.1"/>
    <property type="molecule type" value="Genomic_DNA"/>
</dbReference>
<dbReference type="InterPro" id="IPR012505">
    <property type="entry name" value="YbbR"/>
</dbReference>
<evidence type="ECO:0000313" key="1">
    <source>
        <dbReference type="EMBL" id="TGE35365.1"/>
    </source>
</evidence>
<sequence length="413" mass="44015">MLNLLRRNLGAKILSFLFAILFWLFVMNEGTTSALIHEQPLSIPLVASGLPQDMIVMTQLPSVLVRFQGINPSANIKDMYAQVDLSSGEPGERSYNIKVNAPVGTNVVDVQPANIILRLDTVQEKIVPVEALVTGVPAEGYKLGSTFVKPSAVNVRGPSSILSTLTKVTVEVSATGANETIQISRPVSFRDKEGKPIFGPNPNVDILSAFPSTADVIVPVVKKELSSKMVPLKVTSSGTPAQGKILRSLVPSPNSVQVLGTAEALKGFDAINLGPVDITNLAEDKVFPIPNDKVALPQGVSFSQGTTLSIVAQIGQGIIQKGISGVVVQIRNLEKDLELEQPLPPIDIVVEGLPDVLKDVTATQIQLWVDATDQVAGPYANAKVYWQLPPGVSMSTPPQVNYSLKAKVAKGVE</sequence>
<dbReference type="InterPro" id="IPR053154">
    <property type="entry name" value="c-di-AMP_regulator"/>
</dbReference>
<dbReference type="Gene3D" id="2.170.120.30">
    <property type="match status" value="2"/>
</dbReference>
<evidence type="ECO:0008006" key="3">
    <source>
        <dbReference type="Google" id="ProtNLM"/>
    </source>
</evidence>
<dbReference type="OrthoDB" id="2111604at2"/>
<organism evidence="1 2">
    <name type="scientific">Desulfosporosinus fructosivorans</name>
    <dbReference type="NCBI Taxonomy" id="2018669"/>
    <lineage>
        <taxon>Bacteria</taxon>
        <taxon>Bacillati</taxon>
        <taxon>Bacillota</taxon>
        <taxon>Clostridia</taxon>
        <taxon>Eubacteriales</taxon>
        <taxon>Desulfitobacteriaceae</taxon>
        <taxon>Desulfosporosinus</taxon>
    </lineage>
</organism>
<dbReference type="Gene3D" id="2.170.120.40">
    <property type="entry name" value="YbbR-like domain"/>
    <property type="match status" value="2"/>
</dbReference>